<gene>
    <name evidence="6" type="ORF">H9646_13475</name>
</gene>
<reference evidence="6 7" key="1">
    <citation type="submission" date="2020-08" db="EMBL/GenBank/DDBJ databases">
        <title>A Genomic Blueprint of the Chicken Gut Microbiome.</title>
        <authorList>
            <person name="Gilroy R."/>
            <person name="Ravi A."/>
            <person name="Getino M."/>
            <person name="Pursley I."/>
            <person name="Horton D.L."/>
            <person name="Alikhan N.-F."/>
            <person name="Baker D."/>
            <person name="Gharbi K."/>
            <person name="Hall N."/>
            <person name="Watson M."/>
            <person name="Adriaenssens E.M."/>
            <person name="Foster-Nyarko E."/>
            <person name="Jarju S."/>
            <person name="Secka A."/>
            <person name="Antonio M."/>
            <person name="Oren A."/>
            <person name="Chaudhuri R."/>
            <person name="La Ragione R.M."/>
            <person name="Hildebrand F."/>
            <person name="Pallen M.J."/>
        </authorList>
    </citation>
    <scope>NUCLEOTIDE SEQUENCE [LARGE SCALE GENOMIC DNA]</scope>
    <source>
        <strain evidence="6 7">Sa2CVA6</strain>
    </source>
</reference>
<dbReference type="Gene3D" id="1.10.357.10">
    <property type="entry name" value="Tetracycline Repressor, domain 2"/>
    <property type="match status" value="1"/>
</dbReference>
<dbReference type="RefSeq" id="WP_191723882.1">
    <property type="nucleotide sequence ID" value="NZ_JACSQK010000006.1"/>
</dbReference>
<dbReference type="Proteomes" id="UP000634919">
    <property type="component" value="Unassembled WGS sequence"/>
</dbReference>
<evidence type="ECO:0000313" key="7">
    <source>
        <dbReference type="Proteomes" id="UP000634919"/>
    </source>
</evidence>
<evidence type="ECO:0000313" key="6">
    <source>
        <dbReference type="EMBL" id="MBD7961487.1"/>
    </source>
</evidence>
<dbReference type="Pfam" id="PF00440">
    <property type="entry name" value="TetR_N"/>
    <property type="match status" value="1"/>
</dbReference>
<keyword evidence="1" id="KW-0805">Transcription regulation</keyword>
<dbReference type="SUPFAM" id="SSF46689">
    <property type="entry name" value="Homeodomain-like"/>
    <property type="match status" value="1"/>
</dbReference>
<dbReference type="SUPFAM" id="SSF48498">
    <property type="entry name" value="Tetracyclin repressor-like, C-terminal domain"/>
    <property type="match status" value="1"/>
</dbReference>
<evidence type="ECO:0000256" key="1">
    <source>
        <dbReference type="ARBA" id="ARBA00023015"/>
    </source>
</evidence>
<evidence type="ECO:0000259" key="5">
    <source>
        <dbReference type="PROSITE" id="PS50977"/>
    </source>
</evidence>
<accession>A0ABR8SDF9</accession>
<evidence type="ECO:0000256" key="2">
    <source>
        <dbReference type="ARBA" id="ARBA00023125"/>
    </source>
</evidence>
<dbReference type="InterPro" id="IPR001647">
    <property type="entry name" value="HTH_TetR"/>
</dbReference>
<dbReference type="InterPro" id="IPR009057">
    <property type="entry name" value="Homeodomain-like_sf"/>
</dbReference>
<feature type="domain" description="HTH tetR-type" evidence="5">
    <location>
        <begin position="11"/>
        <end position="71"/>
    </location>
</feature>
<keyword evidence="2 4" id="KW-0238">DNA-binding</keyword>
<proteinExistence type="predicted"/>
<dbReference type="Pfam" id="PF16925">
    <property type="entry name" value="TetR_C_13"/>
    <property type="match status" value="1"/>
</dbReference>
<dbReference type="InterPro" id="IPR011075">
    <property type="entry name" value="TetR_C"/>
</dbReference>
<organism evidence="6 7">
    <name type="scientific">Comamonas avium</name>
    <dbReference type="NCBI Taxonomy" id="2762231"/>
    <lineage>
        <taxon>Bacteria</taxon>
        <taxon>Pseudomonadati</taxon>
        <taxon>Pseudomonadota</taxon>
        <taxon>Betaproteobacteria</taxon>
        <taxon>Burkholderiales</taxon>
        <taxon>Comamonadaceae</taxon>
        <taxon>Comamonas</taxon>
    </lineage>
</organism>
<keyword evidence="3" id="KW-0804">Transcription</keyword>
<feature type="DNA-binding region" description="H-T-H motif" evidence="4">
    <location>
        <begin position="34"/>
        <end position="53"/>
    </location>
</feature>
<protein>
    <submittedName>
        <fullName evidence="6">TetR/AcrR family transcriptional regulator</fullName>
    </submittedName>
</protein>
<dbReference type="EMBL" id="JACSQK010000006">
    <property type="protein sequence ID" value="MBD7961487.1"/>
    <property type="molecule type" value="Genomic_DNA"/>
</dbReference>
<dbReference type="PROSITE" id="PS50977">
    <property type="entry name" value="HTH_TETR_2"/>
    <property type="match status" value="1"/>
</dbReference>
<name>A0ABR8SDF9_9BURK</name>
<dbReference type="PANTHER" id="PTHR47506">
    <property type="entry name" value="TRANSCRIPTIONAL REGULATORY PROTEIN"/>
    <property type="match status" value="1"/>
</dbReference>
<sequence>MKPSISRHTQTDTRALILKHAQTLLLTRSYTGLSFQDLANLVGIRKASLYHHFASKELLGLALIDATDTRFMQWTQSVQNSSPTNQLQAYVQMFRDGIGAGQKVCPVGATGGEWDCLEPALQDRIRQLHLSQLQWLTATTAQLDTIATLKSSALRLHDATARAHLINALCQGALLSARLHGNAQVFDVATAHLNKLLQ</sequence>
<comment type="caution">
    <text evidence="6">The sequence shown here is derived from an EMBL/GenBank/DDBJ whole genome shotgun (WGS) entry which is preliminary data.</text>
</comment>
<keyword evidence="7" id="KW-1185">Reference proteome</keyword>
<dbReference type="PRINTS" id="PR00455">
    <property type="entry name" value="HTHTETR"/>
</dbReference>
<evidence type="ECO:0000256" key="3">
    <source>
        <dbReference type="ARBA" id="ARBA00023163"/>
    </source>
</evidence>
<dbReference type="InterPro" id="IPR036271">
    <property type="entry name" value="Tet_transcr_reg_TetR-rel_C_sf"/>
</dbReference>
<evidence type="ECO:0000256" key="4">
    <source>
        <dbReference type="PROSITE-ProRule" id="PRU00335"/>
    </source>
</evidence>
<dbReference type="PANTHER" id="PTHR47506:SF3">
    <property type="entry name" value="HTH-TYPE TRANSCRIPTIONAL REGULATOR LMRA"/>
    <property type="match status" value="1"/>
</dbReference>